<keyword evidence="3" id="KW-1003">Cell membrane</keyword>
<evidence type="ECO:0000256" key="2">
    <source>
        <dbReference type="ARBA" id="ARBA00022448"/>
    </source>
</evidence>
<dbReference type="OrthoDB" id="9768465at2"/>
<dbReference type="Pfam" id="PF02687">
    <property type="entry name" value="FtsX"/>
    <property type="match status" value="1"/>
</dbReference>
<evidence type="ECO:0000256" key="3">
    <source>
        <dbReference type="ARBA" id="ARBA00022475"/>
    </source>
</evidence>
<evidence type="ECO:0000256" key="6">
    <source>
        <dbReference type="ARBA" id="ARBA00023136"/>
    </source>
</evidence>
<dbReference type="AlphaFoldDB" id="A0A225D838"/>
<protein>
    <submittedName>
        <fullName evidence="9">ABC-type antimicrobial peptide transport system, permease component</fullName>
    </submittedName>
</protein>
<feature type="transmembrane region" description="Helical" evidence="7">
    <location>
        <begin position="301"/>
        <end position="324"/>
    </location>
</feature>
<keyword evidence="10" id="KW-1185">Reference proteome</keyword>
<dbReference type="GO" id="GO:0005886">
    <property type="term" value="C:plasma membrane"/>
    <property type="evidence" value="ECO:0007669"/>
    <property type="project" value="UniProtKB-SubCell"/>
</dbReference>
<evidence type="ECO:0000313" key="9">
    <source>
        <dbReference type="EMBL" id="OWK37721.1"/>
    </source>
</evidence>
<dbReference type="InterPro" id="IPR003838">
    <property type="entry name" value="ABC3_permease_C"/>
</dbReference>
<dbReference type="PANTHER" id="PTHR43738:SF1">
    <property type="entry name" value="HEMIN TRANSPORT SYSTEM PERMEASE PROTEIN HRTB-RELATED"/>
    <property type="match status" value="1"/>
</dbReference>
<accession>A0A225D838</accession>
<dbReference type="Proteomes" id="UP000214646">
    <property type="component" value="Unassembled WGS sequence"/>
</dbReference>
<dbReference type="InterPro" id="IPR051125">
    <property type="entry name" value="ABC-4/HrtB_transporter"/>
</dbReference>
<dbReference type="PANTHER" id="PTHR43738">
    <property type="entry name" value="ABC TRANSPORTER, MEMBRANE PROTEIN"/>
    <property type="match status" value="1"/>
</dbReference>
<keyword evidence="2" id="KW-0813">Transport</keyword>
<evidence type="ECO:0000256" key="4">
    <source>
        <dbReference type="ARBA" id="ARBA00022692"/>
    </source>
</evidence>
<feature type="domain" description="ABC3 transporter permease C-terminal" evidence="8">
    <location>
        <begin position="261"/>
        <end position="372"/>
    </location>
</feature>
<keyword evidence="5 7" id="KW-1133">Transmembrane helix</keyword>
<proteinExistence type="predicted"/>
<feature type="transmembrane region" description="Helical" evidence="7">
    <location>
        <begin position="344"/>
        <end position="364"/>
    </location>
</feature>
<evidence type="ECO:0000259" key="8">
    <source>
        <dbReference type="Pfam" id="PF02687"/>
    </source>
</evidence>
<comment type="caution">
    <text evidence="9">The sequence shown here is derived from an EMBL/GenBank/DDBJ whole genome shotgun (WGS) entry which is preliminary data.</text>
</comment>
<organism evidence="9 10">
    <name type="scientific">Fimbriiglobus ruber</name>
    <dbReference type="NCBI Taxonomy" id="1908690"/>
    <lineage>
        <taxon>Bacteria</taxon>
        <taxon>Pseudomonadati</taxon>
        <taxon>Planctomycetota</taxon>
        <taxon>Planctomycetia</taxon>
        <taxon>Gemmatales</taxon>
        <taxon>Gemmataceae</taxon>
        <taxon>Fimbriiglobus</taxon>
    </lineage>
</organism>
<evidence type="ECO:0000256" key="5">
    <source>
        <dbReference type="ARBA" id="ARBA00022989"/>
    </source>
</evidence>
<dbReference type="EMBL" id="NIDE01000014">
    <property type="protein sequence ID" value="OWK37721.1"/>
    <property type="molecule type" value="Genomic_DNA"/>
</dbReference>
<keyword evidence="6 7" id="KW-0472">Membrane</keyword>
<keyword evidence="4 7" id="KW-0812">Transmembrane</keyword>
<name>A0A225D838_9BACT</name>
<gene>
    <name evidence="9" type="ORF">FRUB_06841</name>
</gene>
<evidence type="ECO:0000313" key="10">
    <source>
        <dbReference type="Proteomes" id="UP000214646"/>
    </source>
</evidence>
<evidence type="ECO:0000256" key="1">
    <source>
        <dbReference type="ARBA" id="ARBA00004651"/>
    </source>
</evidence>
<comment type="subcellular location">
    <subcellularLocation>
        <location evidence="1">Cell membrane</location>
        <topology evidence="1">Multi-pass membrane protein</topology>
    </subcellularLocation>
</comment>
<reference evidence="10" key="1">
    <citation type="submission" date="2017-06" db="EMBL/GenBank/DDBJ databases">
        <title>Genome analysis of Fimbriiglobus ruber SP5, the first member of the order Planctomycetales with confirmed chitinolytic capability.</title>
        <authorList>
            <person name="Ravin N.V."/>
            <person name="Rakitin A.L."/>
            <person name="Ivanova A.A."/>
            <person name="Beletsky A.V."/>
            <person name="Kulichevskaya I.S."/>
            <person name="Mardanov A.V."/>
            <person name="Dedysh S.N."/>
        </authorList>
    </citation>
    <scope>NUCLEOTIDE SEQUENCE [LARGE SCALE GENOMIC DNA]</scope>
    <source>
        <strain evidence="10">SP5</strain>
    </source>
</reference>
<sequence length="377" mass="40601">MSYALQTLWHERSRYAAGVGAVAFSAVLIALQIGLLLGLFEITSIPVDHTTADIWVGSNGAPSVDIGRPIPTSLIARLDKPGVGMPEFLYLAFAEWKKSDGTSVNCVVEGSPVNPDSAACVTEITPEIRAALAEPMTVVVDRSDMSSDRLGLAGIGSRGKINGKEVRVVGIVSGLKSLAAPWIFCCQTTARELLGVNNPKYVDHSTYLLARCTTKERAAEVVSELRSEYPEMSAYTSEEFSTKTRVYWLLRTKAGLALGYAALLGLLVGSLITAQTLYSATMGSAKEFATLLALGIPRRKIYRMVLAQSFWVGVIGVSLAYPAVWTLSKLAEQAGTRVVLRWEILLGTAAVTLITAMIAGLFALRSVRQIEPMSLLR</sequence>
<feature type="transmembrane region" description="Helical" evidence="7">
    <location>
        <begin position="15"/>
        <end position="40"/>
    </location>
</feature>
<evidence type="ECO:0000256" key="7">
    <source>
        <dbReference type="SAM" id="Phobius"/>
    </source>
</evidence>
<feature type="transmembrane region" description="Helical" evidence="7">
    <location>
        <begin position="257"/>
        <end position="280"/>
    </location>
</feature>